<organism evidence="1 2">
    <name type="scientific">Streptococcus zalophi</name>
    <dbReference type="NCBI Taxonomy" id="640031"/>
    <lineage>
        <taxon>Bacteria</taxon>
        <taxon>Bacillati</taxon>
        <taxon>Bacillota</taxon>
        <taxon>Bacilli</taxon>
        <taxon>Lactobacillales</taxon>
        <taxon>Streptococcaceae</taxon>
        <taxon>Streptococcus</taxon>
    </lineage>
</organism>
<proteinExistence type="predicted"/>
<reference evidence="1 2" key="1">
    <citation type="journal article" date="2021" name="Int. J. Syst. Evol. Microbiol.">
        <title>Streptococcus vicugnae sp. nov., isolated from faeces of alpacas (Vicugna pacos) and cattle (Bos taurus), Streptococcus zalophi sp. nov., and Streptococcus pacificus sp. nov., isolated from respiratory tract of California sea lions (Zalophus californianus).</title>
        <authorList>
            <person name="Volokhov D.V."/>
            <person name="Zagorodnyaya T.A."/>
            <person name="Shen Z."/>
            <person name="Blom J."/>
            <person name="Furtak V.A."/>
            <person name="Eisenberg T."/>
            <person name="Fan P."/>
            <person name="Jeong K.C."/>
            <person name="Gao Y."/>
            <person name="Zhang S."/>
            <person name="Amselle M."/>
        </authorList>
    </citation>
    <scope>NUCLEOTIDE SEQUENCE [LARGE SCALE GENOMIC DNA]</scope>
    <source>
        <strain evidence="2">CSL7508-lung</strain>
    </source>
</reference>
<dbReference type="Proteomes" id="UP000644875">
    <property type="component" value="Unassembled WGS sequence"/>
</dbReference>
<name>A0A934PBA0_9STRE</name>
<keyword evidence="2" id="KW-1185">Reference proteome</keyword>
<evidence type="ECO:0008006" key="3">
    <source>
        <dbReference type="Google" id="ProtNLM"/>
    </source>
</evidence>
<evidence type="ECO:0000313" key="1">
    <source>
        <dbReference type="EMBL" id="MBJ8350196.1"/>
    </source>
</evidence>
<protein>
    <recommendedName>
        <fullName evidence="3">Nucleoid-associated protein</fullName>
    </recommendedName>
</protein>
<comment type="caution">
    <text evidence="1">The sequence shown here is derived from an EMBL/GenBank/DDBJ whole genome shotgun (WGS) entry which is preliminary data.</text>
</comment>
<gene>
    <name evidence="1" type="ORF">JHK64_06065</name>
</gene>
<dbReference type="RefSeq" id="WP_199568112.1">
    <property type="nucleotide sequence ID" value="NZ_JAENBP010000007.1"/>
</dbReference>
<sequence>MKEKTSVFEINEEINEIKLNEEKISNIDEIFKNIIGNSSQFSHITIDAKIQSEDSIVREYLSNKDDFLINNFADKLLDAEKVMDGSKRKKSITTGYLFIKQESNKLSLLKLEKTSVADTNTFKLVDQLGTEKNYYKACIIKNKDSIQVIDKSRRVANYWIRDFLGLEEIRNNTIDTSDLIDLLENKELFSDEIKQHPTFKEIFQATRDYIFDNNRFEKDELIQVLNNNNLTDIDTSVPNFSENFYSQQSSVLNFSFDIDPKVLKDKYKAEIQISEDTFIKTNNFENLVRRNGITFDGSFIQLQVDVDFQEEVKTKIGIIE</sequence>
<accession>A0A934PBA0</accession>
<dbReference type="EMBL" id="JAENBP010000007">
    <property type="protein sequence ID" value="MBJ8350196.1"/>
    <property type="molecule type" value="Genomic_DNA"/>
</dbReference>
<dbReference type="AlphaFoldDB" id="A0A934PBA0"/>
<evidence type="ECO:0000313" key="2">
    <source>
        <dbReference type="Proteomes" id="UP000644875"/>
    </source>
</evidence>